<reference evidence="3" key="1">
    <citation type="journal article" date="2021" name="Genome Biol. Evol.">
        <title>The assembled and annotated genome of the fairy-ring fungus Marasmius oreades.</title>
        <authorList>
            <person name="Hiltunen M."/>
            <person name="Ament-Velasquez S.L."/>
            <person name="Johannesson H."/>
        </authorList>
    </citation>
    <scope>NUCLEOTIDE SEQUENCE</scope>
    <source>
        <strain evidence="3">03SP1</strain>
    </source>
</reference>
<evidence type="ECO:0000313" key="3">
    <source>
        <dbReference type="EMBL" id="KAG7096401.1"/>
    </source>
</evidence>
<feature type="compositionally biased region" description="Polar residues" evidence="1">
    <location>
        <begin position="21"/>
        <end position="31"/>
    </location>
</feature>
<feature type="region of interest" description="Disordered" evidence="1">
    <location>
        <begin position="21"/>
        <end position="90"/>
    </location>
</feature>
<dbReference type="InterPro" id="IPR024320">
    <property type="entry name" value="LPG_synthase_C"/>
</dbReference>
<feature type="compositionally biased region" description="Basic and acidic residues" evidence="1">
    <location>
        <begin position="51"/>
        <end position="60"/>
    </location>
</feature>
<gene>
    <name evidence="3" type="ORF">E1B28_003844</name>
</gene>
<accession>A0A9P8AB03</accession>
<feature type="domain" description="Phosphatidylglycerol lysyltransferase C-terminal" evidence="2">
    <location>
        <begin position="236"/>
        <end position="321"/>
    </location>
</feature>
<evidence type="ECO:0000256" key="1">
    <source>
        <dbReference type="SAM" id="MobiDB-lite"/>
    </source>
</evidence>
<dbReference type="Pfam" id="PF09924">
    <property type="entry name" value="LPG_synthase_C"/>
    <property type="match status" value="1"/>
</dbReference>
<proteinExistence type="predicted"/>
<feature type="region of interest" description="Disordered" evidence="1">
    <location>
        <begin position="326"/>
        <end position="395"/>
    </location>
</feature>
<dbReference type="AlphaFoldDB" id="A0A9P8AB03"/>
<name>A0A9P8AB03_9AGAR</name>
<protein>
    <recommendedName>
        <fullName evidence="2">Phosphatidylglycerol lysyltransferase C-terminal domain-containing protein</fullName>
    </recommendedName>
</protein>
<dbReference type="OrthoDB" id="372395at2759"/>
<evidence type="ECO:0000259" key="2">
    <source>
        <dbReference type="Pfam" id="PF09924"/>
    </source>
</evidence>
<dbReference type="EMBL" id="CM032182">
    <property type="protein sequence ID" value="KAG7096401.1"/>
    <property type="molecule type" value="Genomic_DNA"/>
</dbReference>
<dbReference type="KEGG" id="more:E1B28_003844"/>
<comment type="caution">
    <text evidence="3">The sequence shown here is derived from an EMBL/GenBank/DDBJ whole genome shotgun (WGS) entry which is preliminary data.</text>
</comment>
<sequence>MMSKKLADQTSNVTWATVRTYKSQPSATPSNTDPPLPAPALSTMSIPVHESQQRQEHQESSDIDSDARSSIFNFDDDEDERDRVEPSSSSFDKSSIAHLISTHGSSSSTAWLEFSRYKIWQAPASFLAENPSATFLPIQGYMQHKHYIFAWGNPIVSDVSLLGPTAKAFASWAVDEQKAKPVWCCADLALETVLANNDKERGLGWSTVECIHEEVLDPDHILELTNAKGKEGVGAVKDLKKNLRRAERAGVSVEETTENWSQHDRQEVEDGLLEWRKSKGLKGVQLASTTGLPWIDEQHRRYLVARHEGHIVGILILTPIHGPYQPPASEVSSVPAPAPAPTTSPLKQKRKFFLRHHKSSPETSPERESSQSTSSSDSESPIQSPIFSSHSLSSSSSSLDTDFSLHMESKSASTSPYYLIKNAISFPSAPRGTSELLIHTSLELLQKASPSRPPKVTFGITASDTLHPKANLSGWKIAGLSKVYSKVAGTAGLLKRGDFRAKFDSGRVPMYVCYSTADGGFGIEGVKALLKVLKK</sequence>
<organism evidence="3 4">
    <name type="scientific">Marasmius oreades</name>
    <name type="common">fairy-ring Marasmius</name>
    <dbReference type="NCBI Taxonomy" id="181124"/>
    <lineage>
        <taxon>Eukaryota</taxon>
        <taxon>Fungi</taxon>
        <taxon>Dikarya</taxon>
        <taxon>Basidiomycota</taxon>
        <taxon>Agaricomycotina</taxon>
        <taxon>Agaricomycetes</taxon>
        <taxon>Agaricomycetidae</taxon>
        <taxon>Agaricales</taxon>
        <taxon>Marasmiineae</taxon>
        <taxon>Marasmiaceae</taxon>
        <taxon>Marasmius</taxon>
    </lineage>
</organism>
<feature type="compositionally biased region" description="Low complexity" evidence="1">
    <location>
        <begin position="370"/>
        <end position="395"/>
    </location>
</feature>
<dbReference type="RefSeq" id="XP_043012871.1">
    <property type="nucleotide sequence ID" value="XM_043148279.1"/>
</dbReference>
<dbReference type="GeneID" id="66072920"/>
<evidence type="ECO:0000313" key="4">
    <source>
        <dbReference type="Proteomes" id="UP001049176"/>
    </source>
</evidence>
<feature type="compositionally biased region" description="Basic residues" evidence="1">
    <location>
        <begin position="347"/>
        <end position="358"/>
    </location>
</feature>
<keyword evidence="4" id="KW-1185">Reference proteome</keyword>
<dbReference type="Proteomes" id="UP001049176">
    <property type="component" value="Chromosome 2"/>
</dbReference>